<accession>A0AAW2ZPT9</accession>
<evidence type="ECO:0000313" key="10">
    <source>
        <dbReference type="Proteomes" id="UP001431209"/>
    </source>
</evidence>
<feature type="region of interest" description="Disordered" evidence="6">
    <location>
        <begin position="1"/>
        <end position="20"/>
    </location>
</feature>
<reference evidence="9 10" key="1">
    <citation type="submission" date="2024-03" db="EMBL/GenBank/DDBJ databases">
        <title>The Acrasis kona genome and developmental transcriptomes reveal deep origins of eukaryotic multicellular pathways.</title>
        <authorList>
            <person name="Sheikh S."/>
            <person name="Fu C.-J."/>
            <person name="Brown M.W."/>
            <person name="Baldauf S.L."/>
        </authorList>
    </citation>
    <scope>NUCLEOTIDE SEQUENCE [LARGE SCALE GENOMIC DNA]</scope>
    <source>
        <strain evidence="9 10">ATCC MYA-3509</strain>
    </source>
</reference>
<evidence type="ECO:0000256" key="5">
    <source>
        <dbReference type="ARBA" id="ARBA00023136"/>
    </source>
</evidence>
<comment type="subcellular location">
    <subcellularLocation>
        <location evidence="1">Membrane</location>
        <topology evidence="1">Single-pass membrane protein</topology>
    </subcellularLocation>
</comment>
<evidence type="ECO:0000256" key="6">
    <source>
        <dbReference type="SAM" id="MobiDB-lite"/>
    </source>
</evidence>
<comment type="caution">
    <text evidence="9">The sequence shown here is derived from an EMBL/GenBank/DDBJ whole genome shotgun (WGS) entry which is preliminary data.</text>
</comment>
<dbReference type="GO" id="GO:0012505">
    <property type="term" value="C:endomembrane system"/>
    <property type="evidence" value="ECO:0007669"/>
    <property type="project" value="UniProtKB-ARBA"/>
</dbReference>
<proteinExistence type="predicted"/>
<dbReference type="PANTHER" id="PTHR12791">
    <property type="entry name" value="GOLGI SNARE BET1-RELATED"/>
    <property type="match status" value="1"/>
</dbReference>
<sequence length="160" mass="17466">MNDKGHKTKGARSSLFGGVINDKEKLSSRTINSQQASQYAEQEEDAVEKDISDYTRQLRGTVEALKDITISFRDEVSSHNATLVDVSANMGQAQNSLKNTMKKLNNMVQTKTGRNTCAIVVASLVVMFIIYYGIPYLFSGSSSTSTNPVDEALAAQTNMS</sequence>
<keyword evidence="10" id="KW-1185">Reference proteome</keyword>
<dbReference type="GO" id="GO:0016020">
    <property type="term" value="C:membrane"/>
    <property type="evidence" value="ECO:0007669"/>
    <property type="project" value="UniProtKB-SubCell"/>
</dbReference>
<gene>
    <name evidence="9" type="ORF">AKO1_009687</name>
</gene>
<evidence type="ECO:0000256" key="2">
    <source>
        <dbReference type="ARBA" id="ARBA00022448"/>
    </source>
</evidence>
<evidence type="ECO:0000256" key="7">
    <source>
        <dbReference type="SAM" id="Phobius"/>
    </source>
</evidence>
<evidence type="ECO:0000256" key="1">
    <source>
        <dbReference type="ARBA" id="ARBA00004167"/>
    </source>
</evidence>
<organism evidence="9 10">
    <name type="scientific">Acrasis kona</name>
    <dbReference type="NCBI Taxonomy" id="1008807"/>
    <lineage>
        <taxon>Eukaryota</taxon>
        <taxon>Discoba</taxon>
        <taxon>Heterolobosea</taxon>
        <taxon>Tetramitia</taxon>
        <taxon>Eutetramitia</taxon>
        <taxon>Acrasidae</taxon>
        <taxon>Acrasis</taxon>
    </lineage>
</organism>
<keyword evidence="2" id="KW-0813">Transport</keyword>
<dbReference type="InterPro" id="IPR000727">
    <property type="entry name" value="T_SNARE_dom"/>
</dbReference>
<keyword evidence="3 7" id="KW-0812">Transmembrane</keyword>
<feature type="transmembrane region" description="Helical" evidence="7">
    <location>
        <begin position="117"/>
        <end position="138"/>
    </location>
</feature>
<dbReference type="PROSITE" id="PS50192">
    <property type="entry name" value="T_SNARE"/>
    <property type="match status" value="1"/>
</dbReference>
<protein>
    <submittedName>
        <fullName evidence="9">Blocked early in transport 1</fullName>
    </submittedName>
</protein>
<evidence type="ECO:0000259" key="8">
    <source>
        <dbReference type="PROSITE" id="PS50192"/>
    </source>
</evidence>
<name>A0AAW2ZPT9_9EUKA</name>
<evidence type="ECO:0000313" key="9">
    <source>
        <dbReference type="EMBL" id="KAL0490716.1"/>
    </source>
</evidence>
<dbReference type="Gene3D" id="1.20.5.110">
    <property type="match status" value="1"/>
</dbReference>
<evidence type="ECO:0000256" key="4">
    <source>
        <dbReference type="ARBA" id="ARBA00022989"/>
    </source>
</evidence>
<feature type="compositionally biased region" description="Basic residues" evidence="6">
    <location>
        <begin position="1"/>
        <end position="10"/>
    </location>
</feature>
<evidence type="ECO:0000256" key="3">
    <source>
        <dbReference type="ARBA" id="ARBA00022692"/>
    </source>
</evidence>
<feature type="domain" description="T-SNARE coiled-coil homology" evidence="8">
    <location>
        <begin position="45"/>
        <end position="107"/>
    </location>
</feature>
<dbReference type="AlphaFoldDB" id="A0AAW2ZPT9"/>
<dbReference type="GO" id="GO:0005737">
    <property type="term" value="C:cytoplasm"/>
    <property type="evidence" value="ECO:0007669"/>
    <property type="project" value="UniProtKB-ARBA"/>
</dbReference>
<keyword evidence="5 7" id="KW-0472">Membrane</keyword>
<dbReference type="SUPFAM" id="SSF58038">
    <property type="entry name" value="SNARE fusion complex"/>
    <property type="match status" value="1"/>
</dbReference>
<dbReference type="EMBL" id="JAOPGA020001709">
    <property type="protein sequence ID" value="KAL0490716.1"/>
    <property type="molecule type" value="Genomic_DNA"/>
</dbReference>
<dbReference type="Proteomes" id="UP001431209">
    <property type="component" value="Unassembled WGS sequence"/>
</dbReference>
<keyword evidence="4 7" id="KW-1133">Transmembrane helix</keyword>
<dbReference type="SMART" id="SM00397">
    <property type="entry name" value="t_SNARE"/>
    <property type="match status" value="1"/>
</dbReference>